<name>A0A9D2FW29_9BACT</name>
<dbReference type="Gene3D" id="2.180.10.10">
    <property type="entry name" value="RHS repeat-associated core"/>
    <property type="match status" value="1"/>
</dbReference>
<dbReference type="Proteomes" id="UP000824055">
    <property type="component" value="Unassembled WGS sequence"/>
</dbReference>
<evidence type="ECO:0000313" key="2">
    <source>
        <dbReference type="Proteomes" id="UP000824055"/>
    </source>
</evidence>
<sequence>MKRYLYLIIYIAVSLLFDTSEIMASSREADSVSIWAKQFEGWTEEWFRQYEDSVYSSIYAPVIARKADSSSFGKTTYEYDASGNLSKETDANGKVKEYAYDDYGRLTQATTPELATIYTYKMLIREKQLLRDYFITHGQLPPGNKRFH</sequence>
<evidence type="ECO:0000313" key="1">
    <source>
        <dbReference type="EMBL" id="HIZ68434.1"/>
    </source>
</evidence>
<proteinExistence type="predicted"/>
<dbReference type="InterPro" id="IPR006530">
    <property type="entry name" value="YD"/>
</dbReference>
<comment type="caution">
    <text evidence="1">The sequence shown here is derived from an EMBL/GenBank/DDBJ whole genome shotgun (WGS) entry which is preliminary data.</text>
</comment>
<dbReference type="InterPro" id="IPR031325">
    <property type="entry name" value="RHS_repeat"/>
</dbReference>
<dbReference type="Pfam" id="PF05593">
    <property type="entry name" value="RHS_repeat"/>
    <property type="match status" value="1"/>
</dbReference>
<reference evidence="1" key="1">
    <citation type="journal article" date="2021" name="PeerJ">
        <title>Extensive microbial diversity within the chicken gut microbiome revealed by metagenomics and culture.</title>
        <authorList>
            <person name="Gilroy R."/>
            <person name="Ravi A."/>
            <person name="Getino M."/>
            <person name="Pursley I."/>
            <person name="Horton D.L."/>
            <person name="Alikhan N.F."/>
            <person name="Baker D."/>
            <person name="Gharbi K."/>
            <person name="Hall N."/>
            <person name="Watson M."/>
            <person name="Adriaenssens E.M."/>
            <person name="Foster-Nyarko E."/>
            <person name="Jarju S."/>
            <person name="Secka A."/>
            <person name="Antonio M."/>
            <person name="Oren A."/>
            <person name="Chaudhuri R.R."/>
            <person name="La Ragione R."/>
            <person name="Hildebrand F."/>
            <person name="Pallen M.J."/>
        </authorList>
    </citation>
    <scope>NUCLEOTIDE SEQUENCE</scope>
    <source>
        <strain evidence="1">ChiHecec3B27-8219</strain>
    </source>
</reference>
<gene>
    <name evidence="1" type="ORF">H9966_00855</name>
</gene>
<dbReference type="EMBL" id="DXBE01000009">
    <property type="protein sequence ID" value="HIZ68434.1"/>
    <property type="molecule type" value="Genomic_DNA"/>
</dbReference>
<dbReference type="AlphaFoldDB" id="A0A9D2FW29"/>
<reference evidence="1" key="2">
    <citation type="submission" date="2021-04" db="EMBL/GenBank/DDBJ databases">
        <authorList>
            <person name="Gilroy R."/>
        </authorList>
    </citation>
    <scope>NUCLEOTIDE SEQUENCE</scope>
    <source>
        <strain evidence="1">ChiHecec3B27-8219</strain>
    </source>
</reference>
<protein>
    <submittedName>
        <fullName evidence="1">RHS repeat protein</fullName>
    </submittedName>
</protein>
<organism evidence="1 2">
    <name type="scientific">Candidatus Prevotella avicola</name>
    <dbReference type="NCBI Taxonomy" id="2838738"/>
    <lineage>
        <taxon>Bacteria</taxon>
        <taxon>Pseudomonadati</taxon>
        <taxon>Bacteroidota</taxon>
        <taxon>Bacteroidia</taxon>
        <taxon>Bacteroidales</taxon>
        <taxon>Prevotellaceae</taxon>
        <taxon>Prevotella</taxon>
    </lineage>
</organism>
<dbReference type="NCBIfam" id="TIGR01643">
    <property type="entry name" value="YD_repeat_2x"/>
    <property type="match status" value="2"/>
</dbReference>
<accession>A0A9D2FW29</accession>